<dbReference type="RefSeq" id="WP_341419287.1">
    <property type="nucleotide sequence ID" value="NZ_JBBPCC010000026.1"/>
</dbReference>
<protein>
    <submittedName>
        <fullName evidence="1">Uncharacterized protein</fullName>
    </submittedName>
</protein>
<dbReference type="Proteomes" id="UP001469365">
    <property type="component" value="Unassembled WGS sequence"/>
</dbReference>
<evidence type="ECO:0000313" key="2">
    <source>
        <dbReference type="Proteomes" id="UP001469365"/>
    </source>
</evidence>
<evidence type="ECO:0000313" key="1">
    <source>
        <dbReference type="EMBL" id="MEK8132043.1"/>
    </source>
</evidence>
<reference evidence="1 2" key="1">
    <citation type="submission" date="2024-04" db="EMBL/GenBank/DDBJ databases">
        <title>draft genome sequnece of Paenibacillus filicis.</title>
        <authorList>
            <person name="Kim D.-U."/>
        </authorList>
    </citation>
    <scope>NUCLEOTIDE SEQUENCE [LARGE SCALE GENOMIC DNA]</scope>
    <source>
        <strain evidence="1 2">KACC14197</strain>
    </source>
</reference>
<keyword evidence="2" id="KW-1185">Reference proteome</keyword>
<gene>
    <name evidence="1" type="ORF">WMW72_29520</name>
</gene>
<comment type="caution">
    <text evidence="1">The sequence shown here is derived from an EMBL/GenBank/DDBJ whole genome shotgun (WGS) entry which is preliminary data.</text>
</comment>
<proteinExistence type="predicted"/>
<sequence>MIRLTVIAFKPVRCEKLLASIGQQAKTFDPTIVLGQQVQGLERARTA</sequence>
<accession>A0ABU9DW99</accession>
<organism evidence="1 2">
    <name type="scientific">Paenibacillus filicis</name>
    <dbReference type="NCBI Taxonomy" id="669464"/>
    <lineage>
        <taxon>Bacteria</taxon>
        <taxon>Bacillati</taxon>
        <taxon>Bacillota</taxon>
        <taxon>Bacilli</taxon>
        <taxon>Bacillales</taxon>
        <taxon>Paenibacillaceae</taxon>
        <taxon>Paenibacillus</taxon>
    </lineage>
</organism>
<name>A0ABU9DW99_9BACL</name>
<dbReference type="EMBL" id="JBBPCC010000026">
    <property type="protein sequence ID" value="MEK8132043.1"/>
    <property type="molecule type" value="Genomic_DNA"/>
</dbReference>